<evidence type="ECO:0000313" key="1">
    <source>
        <dbReference type="EnsemblPlants" id="EMT26578"/>
    </source>
</evidence>
<protein>
    <submittedName>
        <fullName evidence="1">Uncharacterized protein</fullName>
    </submittedName>
</protein>
<sequence>MRLMLSSMDALMHRNILVAQSGFFTAKLSDRWSNQRWTLSHINQISDWDNVEVIVLSTVHDSCACPVKDMISAVLSVCFHFVEFVCHVEPFHMRLDVLCYVTDHCVDPFYYYTMSWSKQ</sequence>
<name>M8BXP7_AEGTA</name>
<dbReference type="EnsemblPlants" id="EMT26578">
    <property type="protein sequence ID" value="EMT26578"/>
    <property type="gene ID" value="F775_23802"/>
</dbReference>
<dbReference type="AlphaFoldDB" id="M8BXP7"/>
<accession>M8BXP7</accession>
<reference evidence="1" key="1">
    <citation type="submission" date="2015-06" db="UniProtKB">
        <authorList>
            <consortium name="EnsemblPlants"/>
        </authorList>
    </citation>
    <scope>IDENTIFICATION</scope>
</reference>
<organism evidence="1">
    <name type="scientific">Aegilops tauschii</name>
    <name type="common">Tausch's goatgrass</name>
    <name type="synonym">Aegilops squarrosa</name>
    <dbReference type="NCBI Taxonomy" id="37682"/>
    <lineage>
        <taxon>Eukaryota</taxon>
        <taxon>Viridiplantae</taxon>
        <taxon>Streptophyta</taxon>
        <taxon>Embryophyta</taxon>
        <taxon>Tracheophyta</taxon>
        <taxon>Spermatophyta</taxon>
        <taxon>Magnoliopsida</taxon>
        <taxon>Liliopsida</taxon>
        <taxon>Poales</taxon>
        <taxon>Poaceae</taxon>
        <taxon>BOP clade</taxon>
        <taxon>Pooideae</taxon>
        <taxon>Triticodae</taxon>
        <taxon>Triticeae</taxon>
        <taxon>Triticinae</taxon>
        <taxon>Aegilops</taxon>
    </lineage>
</organism>
<proteinExistence type="predicted"/>